<evidence type="ECO:0000313" key="1">
    <source>
        <dbReference type="EMBL" id="ASN83374.1"/>
    </source>
</evidence>
<gene>
    <name evidence="1" type="ORF">DFI_19445</name>
</gene>
<dbReference type="Proteomes" id="UP000259030">
    <property type="component" value="Plasmid pDFI3"/>
</dbReference>
<organism evidence="1 2">
    <name type="scientific">Deinococcus ficus</name>
    <dbReference type="NCBI Taxonomy" id="317577"/>
    <lineage>
        <taxon>Bacteria</taxon>
        <taxon>Thermotogati</taxon>
        <taxon>Deinococcota</taxon>
        <taxon>Deinococci</taxon>
        <taxon>Deinococcales</taxon>
        <taxon>Deinococcaceae</taxon>
        <taxon>Deinococcus</taxon>
    </lineage>
</organism>
<keyword evidence="2" id="KW-1185">Reference proteome</keyword>
<reference evidence="1 2" key="1">
    <citation type="submission" date="2017-05" db="EMBL/GenBank/DDBJ databases">
        <title>The complete genome sequence of Deinococcus ficus isolated from the rhizosphere of the Ficus religiosa L. in Taiwan.</title>
        <authorList>
            <person name="Wu K.-M."/>
            <person name="Liao T.-L."/>
            <person name="Liu Y.-M."/>
            <person name="Young C.-C."/>
            <person name="Tsai S.-F."/>
        </authorList>
    </citation>
    <scope>NUCLEOTIDE SEQUENCE [LARGE SCALE GENOMIC DNA]</scope>
    <source>
        <strain evidence="1 2">CC-FR2-10</strain>
        <plasmid evidence="2">pdfi3</plasmid>
    </source>
</reference>
<sequence>MPPLPPTLPDDPYPHAAYLAVTGDGEVIGWARGHPGCTLVLQFFGSGVPEVFTLRPHNVPDGRRAPALVSHTPHGLPLLARQKCGGHYQVTCSPDCPAQVSLHAVYEAWLWKRLQAMAQRCASPTPSPSTSIMSSPRLETRHAPMPLLPFPLAPFRPDRRSR</sequence>
<protein>
    <submittedName>
        <fullName evidence="1">Uncharacterized protein</fullName>
    </submittedName>
</protein>
<geneLocation type="plasmid" evidence="2">
    <name>pdfi3</name>
</geneLocation>
<dbReference type="STRING" id="317577.GCA_000419625_03626"/>
<dbReference type="RefSeq" id="WP_027462810.1">
    <property type="nucleotide sequence ID" value="NZ_CP021084.1"/>
</dbReference>
<evidence type="ECO:0000313" key="2">
    <source>
        <dbReference type="Proteomes" id="UP000259030"/>
    </source>
</evidence>
<dbReference type="EMBL" id="CP021084">
    <property type="protein sequence ID" value="ASN83374.1"/>
    <property type="molecule type" value="Genomic_DNA"/>
</dbReference>
<keyword evidence="1" id="KW-0614">Plasmid</keyword>
<proteinExistence type="predicted"/>
<accession>A0A221T393</accession>
<dbReference type="AlphaFoldDB" id="A0A221T393"/>
<dbReference type="KEGG" id="dfc:DFI_19445"/>
<name>A0A221T393_9DEIO</name>